<evidence type="ECO:0000256" key="1">
    <source>
        <dbReference type="ARBA" id="ARBA00001953"/>
    </source>
</evidence>
<dbReference type="AlphaFoldDB" id="A0A1M5ZI74"/>
<dbReference type="PROSITE" id="PS50979">
    <property type="entry name" value="BC"/>
    <property type="match status" value="1"/>
</dbReference>
<dbReference type="Gene3D" id="2.40.100.10">
    <property type="entry name" value="Cyclophilin-like"/>
    <property type="match status" value="2"/>
</dbReference>
<dbReference type="InterPro" id="IPR016185">
    <property type="entry name" value="PreATP-grasp_dom_sf"/>
</dbReference>
<comment type="catalytic activity">
    <reaction evidence="12">
        <text>N(6)-biotinyl-L-lysyl-[protein] + hydrogencarbonate + ATP = N(6)-carboxybiotinyl-L-lysyl-[protein] + ADP + phosphate + H(+)</text>
        <dbReference type="Rhea" id="RHEA:13501"/>
        <dbReference type="Rhea" id="RHEA-COMP:10505"/>
        <dbReference type="Rhea" id="RHEA-COMP:10506"/>
        <dbReference type="ChEBI" id="CHEBI:15378"/>
        <dbReference type="ChEBI" id="CHEBI:17544"/>
        <dbReference type="ChEBI" id="CHEBI:30616"/>
        <dbReference type="ChEBI" id="CHEBI:43474"/>
        <dbReference type="ChEBI" id="CHEBI:83144"/>
        <dbReference type="ChEBI" id="CHEBI:83145"/>
        <dbReference type="ChEBI" id="CHEBI:456216"/>
        <dbReference type="EC" id="6.3.4.14"/>
    </reaction>
</comment>
<dbReference type="Pfam" id="PF00289">
    <property type="entry name" value="Biotin_carb_N"/>
    <property type="match status" value="1"/>
</dbReference>
<dbReference type="InterPro" id="IPR005481">
    <property type="entry name" value="BC-like_N"/>
</dbReference>
<dbReference type="PROSITE" id="PS50968">
    <property type="entry name" value="BIOTINYL_LIPOYL"/>
    <property type="match status" value="1"/>
</dbReference>
<keyword evidence="9 13" id="KW-0067">ATP-binding</keyword>
<dbReference type="Proteomes" id="UP000184608">
    <property type="component" value="Unassembled WGS sequence"/>
</dbReference>
<accession>A0A1M5ZI74</accession>
<evidence type="ECO:0000256" key="7">
    <source>
        <dbReference type="ARBA" id="ARBA00022741"/>
    </source>
</evidence>
<proteinExistence type="predicted"/>
<dbReference type="InterPro" id="IPR005479">
    <property type="entry name" value="CPAse_ATP-bd"/>
</dbReference>
<keyword evidence="18" id="KW-1185">Reference proteome</keyword>
<dbReference type="PROSITE" id="PS00866">
    <property type="entry name" value="CPSASE_1"/>
    <property type="match status" value="1"/>
</dbReference>
<gene>
    <name evidence="17" type="primary">accA1</name>
    <name evidence="17" type="ORF">VA7868_02775</name>
</gene>
<dbReference type="GO" id="GO:0016787">
    <property type="term" value="F:hydrolase activity"/>
    <property type="evidence" value="ECO:0007669"/>
    <property type="project" value="UniProtKB-KW"/>
</dbReference>
<evidence type="ECO:0000256" key="2">
    <source>
        <dbReference type="ARBA" id="ARBA00003761"/>
    </source>
</evidence>
<dbReference type="SMART" id="SM00796">
    <property type="entry name" value="AHS1"/>
    <property type="match status" value="1"/>
</dbReference>
<keyword evidence="8" id="KW-0378">Hydrolase</keyword>
<dbReference type="Pfam" id="PF02682">
    <property type="entry name" value="CT_C_D"/>
    <property type="match status" value="1"/>
</dbReference>
<dbReference type="Pfam" id="PF02626">
    <property type="entry name" value="CT_A_B"/>
    <property type="match status" value="1"/>
</dbReference>
<name>A0A1M5ZI74_9VIBR</name>
<dbReference type="SUPFAM" id="SSF52440">
    <property type="entry name" value="PreATP-grasp domain"/>
    <property type="match status" value="1"/>
</dbReference>
<organism evidence="17 18">
    <name type="scientific">Vibrio aerogenes CECT 7868</name>
    <dbReference type="NCBI Taxonomy" id="1216006"/>
    <lineage>
        <taxon>Bacteria</taxon>
        <taxon>Pseudomonadati</taxon>
        <taxon>Pseudomonadota</taxon>
        <taxon>Gammaproteobacteria</taxon>
        <taxon>Vibrionales</taxon>
        <taxon>Vibrionaceae</taxon>
        <taxon>Vibrio</taxon>
    </lineage>
</organism>
<comment type="subunit">
    <text evidence="4">Acetyl-CoA carboxylase is a heterohexamer of biotin carboxyl carrier protein, biotin carboxylase and the two subunits of carboxyl transferase in a 2:2 complex.</text>
</comment>
<comment type="cofactor">
    <cofactor evidence="1">
        <name>biotin</name>
        <dbReference type="ChEBI" id="CHEBI:57586"/>
    </cofactor>
</comment>
<keyword evidence="6" id="KW-0436">Ligase</keyword>
<dbReference type="PROSITE" id="PS00188">
    <property type="entry name" value="BIOTIN"/>
    <property type="match status" value="1"/>
</dbReference>
<dbReference type="STRING" id="1216006.VA7868_02775"/>
<protein>
    <recommendedName>
        <fullName evidence="5">Biotin carboxylase</fullName>
    </recommendedName>
    <alternativeName>
        <fullName evidence="11">Acetyl-coenzyme A carboxylase biotin carboxylase subunit A</fullName>
    </alternativeName>
</protein>
<dbReference type="InterPro" id="IPR011764">
    <property type="entry name" value="Biotin_carboxylation_dom"/>
</dbReference>
<dbReference type="InterPro" id="IPR014084">
    <property type="entry name" value="Urea_COase"/>
</dbReference>
<dbReference type="SMART" id="SM00797">
    <property type="entry name" value="AHS2"/>
    <property type="match status" value="1"/>
</dbReference>
<dbReference type="SUPFAM" id="SSF160467">
    <property type="entry name" value="PH0987 N-terminal domain-like"/>
    <property type="match status" value="1"/>
</dbReference>
<keyword evidence="7 13" id="KW-0547">Nucleotide-binding</keyword>
<dbReference type="PROSITE" id="PS00867">
    <property type="entry name" value="CPSASE_2"/>
    <property type="match status" value="1"/>
</dbReference>
<evidence type="ECO:0000256" key="13">
    <source>
        <dbReference type="PROSITE-ProRule" id="PRU00409"/>
    </source>
</evidence>
<feature type="domain" description="ATP-grasp" evidence="15">
    <location>
        <begin position="136"/>
        <end position="333"/>
    </location>
</feature>
<dbReference type="PANTHER" id="PTHR18866:SF128">
    <property type="entry name" value="UREA AMIDOLYASE"/>
    <property type="match status" value="1"/>
</dbReference>
<evidence type="ECO:0000259" key="15">
    <source>
        <dbReference type="PROSITE" id="PS50975"/>
    </source>
</evidence>
<dbReference type="GO" id="GO:0005524">
    <property type="term" value="F:ATP binding"/>
    <property type="evidence" value="ECO:0007669"/>
    <property type="project" value="UniProtKB-UniRule"/>
</dbReference>
<dbReference type="Pfam" id="PF00364">
    <property type="entry name" value="Biotin_lipoyl"/>
    <property type="match status" value="1"/>
</dbReference>
<reference evidence="17 18" key="1">
    <citation type="submission" date="2016-11" db="EMBL/GenBank/DDBJ databases">
        <authorList>
            <person name="Jaros S."/>
            <person name="Januszkiewicz K."/>
            <person name="Wedrychowicz H."/>
        </authorList>
    </citation>
    <scope>NUCLEOTIDE SEQUENCE [LARGE SCALE GENOMIC DNA]</scope>
    <source>
        <strain evidence="17 18">CECT 7868</strain>
    </source>
</reference>
<dbReference type="SUPFAM" id="SSF51246">
    <property type="entry name" value="Rudiment single hybrid motif"/>
    <property type="match status" value="1"/>
</dbReference>
<dbReference type="SUPFAM" id="SSF50891">
    <property type="entry name" value="Cyclophilin-like"/>
    <property type="match status" value="2"/>
</dbReference>
<dbReference type="NCBIfam" id="TIGR00724">
    <property type="entry name" value="urea_amlyse_rel"/>
    <property type="match status" value="1"/>
</dbReference>
<dbReference type="InterPro" id="IPR005482">
    <property type="entry name" value="Biotin_COase_C"/>
</dbReference>
<dbReference type="PROSITE" id="PS50975">
    <property type="entry name" value="ATP_GRASP"/>
    <property type="match status" value="1"/>
</dbReference>
<evidence type="ECO:0000256" key="12">
    <source>
        <dbReference type="ARBA" id="ARBA00048600"/>
    </source>
</evidence>
<dbReference type="InterPro" id="IPR000089">
    <property type="entry name" value="Biotin_lipoyl"/>
</dbReference>
<dbReference type="GO" id="GO:0046872">
    <property type="term" value="F:metal ion binding"/>
    <property type="evidence" value="ECO:0007669"/>
    <property type="project" value="InterPro"/>
</dbReference>
<comment type="pathway">
    <text evidence="3">Lipid metabolism; malonyl-CoA biosynthesis; malonyl-CoA from acetyl-CoA: step 1/1.</text>
</comment>
<dbReference type="FunFam" id="3.40.50.20:FF:000010">
    <property type="entry name" value="Propionyl-CoA carboxylase subunit alpha"/>
    <property type="match status" value="1"/>
</dbReference>
<dbReference type="Gene3D" id="3.30.1360.40">
    <property type="match status" value="1"/>
</dbReference>
<evidence type="ECO:0000256" key="3">
    <source>
        <dbReference type="ARBA" id="ARBA00004956"/>
    </source>
</evidence>
<evidence type="ECO:0000256" key="8">
    <source>
        <dbReference type="ARBA" id="ARBA00022801"/>
    </source>
</evidence>
<dbReference type="Gene3D" id="2.40.50.100">
    <property type="match status" value="1"/>
</dbReference>
<dbReference type="InterPro" id="IPR003833">
    <property type="entry name" value="CT_C_D"/>
</dbReference>
<evidence type="ECO:0000259" key="16">
    <source>
        <dbReference type="PROSITE" id="PS50979"/>
    </source>
</evidence>
<comment type="function">
    <text evidence="2">This protein is a component of the acetyl coenzyme A carboxylase complex; first, biotin carboxylase catalyzes the carboxylation of the carrier protein and then the transcarboxylase transfers the carboxyl group to form malonyl-CoA.</text>
</comment>
<sequence length="1217" mass="134140">MLQGFSRDDPEKMENVMFSKVLIANRGAIACRVIRTLKQMNIASVAIYSEADADSLHVIQADEAFSLGEGAAAATYLDQEKIIAIARNSGAQAIHPGYGFLSENPDFVTLCENAGLTFLGPTPEQMNTFGLKHSAREIAAKAGVPLLPGTGLLTDNAAALTQAEIIGYPVMLKSTAGGGGIGMQRCDDAATLDSALDSVRRLSANNFNHSGIFIEKFIEQARHIEVQIFGDGQGNVIALGERDCSAQRRNQKVIEETPAPHLSDETRQALRDTAIRLAQAVNYRNAGTVEFVLDQKTQAFYFLEVNTRLQVEHGVTEEVFGVDLVEWMVRQGAGVLDLSGWEDRQPQGHAIQVRLYAEDPNKNFQPCAGLLSHVEWPQISGLRIEHWIEAGTEVSAFFDPMLAKIIIHADSREQALTRMEQALAGISVYGIEHNRQYLQQLIQTPQVQEGRVLTQSLNQFSYQPATIDILSGGTQTTIQDYPGRKGYWHIGVPPSGPMDPLSFRLANQLLDNEKNCAGLEIIVSGPTLKFNTTKQLVLTGASIQASLDDIPVPMGTIITVKQGQTLKLGKITGPGARTYLAVEGGLQCPDYLGSQSTFTLGQFGGHAGRALRAGDVLHLSSAPPRQLSEARMCLPELTGQWDIHVMYGPHGAPDFFTDKDIETFFGAEWEVHFNSSRTGVRLIGPKPDWARQDGGEAGLHPSNIHDNAYAIGTIDFTGDMPVILGPDGPSLGGFVCPATVIKADLWKVGQLKAGDKIRFIPVSLADAEAAEQAQNTQIQQKRVQAYRCESPQLGSPIIDVIPAEETREHVVYRQCGEDFLLVEYGPQMLDIRLRFRVHALMLKLEALRLPGIEELTPGIRSLQVHYNNLILPRDELMQILRNLEATLHDIDALTVPARIVHLPLSWDDEATRLAIRKYQEVVRKDAPWCPDNIEFIRRINGLDSIEEVKKIVFDASYLVMGLGDVYLGAPVATPLDPRHRLVTTKYNPARTWTPENAVGIGGAYLCVYGMEGPGGYQFVGRTLQMWNRYRQTSCFEKPWLLRFFDQIRFYPVSAEELLEIRKQHPRGHYPLNIEQTTFSLADYQALTQAHAGEIEQCKIRQQTAFEAERQRWIESGQANFVVPEAETHETEHFVPEDGCEAIESHVTGNIWQIAVKPGHFVQAGEVVAILEAMKMELEVVAPVSGAIETICQPAGASVHAGQAIMTIRTASEAQGGE</sequence>
<evidence type="ECO:0000259" key="14">
    <source>
        <dbReference type="PROSITE" id="PS50968"/>
    </source>
</evidence>
<dbReference type="InterPro" id="IPR050856">
    <property type="entry name" value="Biotin_carboxylase_complex"/>
</dbReference>
<dbReference type="InterPro" id="IPR001882">
    <property type="entry name" value="Biotin_BS"/>
</dbReference>
<evidence type="ECO:0000256" key="6">
    <source>
        <dbReference type="ARBA" id="ARBA00022598"/>
    </source>
</evidence>
<evidence type="ECO:0000313" key="18">
    <source>
        <dbReference type="Proteomes" id="UP000184608"/>
    </source>
</evidence>
<evidence type="ECO:0000256" key="5">
    <source>
        <dbReference type="ARBA" id="ARBA00017242"/>
    </source>
</evidence>
<dbReference type="Pfam" id="PF02785">
    <property type="entry name" value="Biotin_carb_C"/>
    <property type="match status" value="1"/>
</dbReference>
<dbReference type="Pfam" id="PF02786">
    <property type="entry name" value="CPSase_L_D2"/>
    <property type="match status" value="1"/>
</dbReference>
<feature type="domain" description="Biotin carboxylation" evidence="16">
    <location>
        <begin position="17"/>
        <end position="462"/>
    </location>
</feature>
<dbReference type="InterPro" id="IPR003778">
    <property type="entry name" value="CT_A_B"/>
</dbReference>
<dbReference type="SUPFAM" id="SSF56059">
    <property type="entry name" value="Glutathione synthetase ATP-binding domain-like"/>
    <property type="match status" value="1"/>
</dbReference>
<dbReference type="InterPro" id="IPR011761">
    <property type="entry name" value="ATP-grasp"/>
</dbReference>
<dbReference type="SMART" id="SM00878">
    <property type="entry name" value="Biotin_carb_C"/>
    <property type="match status" value="1"/>
</dbReference>
<dbReference type="InterPro" id="IPR011054">
    <property type="entry name" value="Rudment_hybrid_motif"/>
</dbReference>
<dbReference type="Gene3D" id="3.30.470.20">
    <property type="entry name" value="ATP-grasp fold, B domain"/>
    <property type="match status" value="1"/>
</dbReference>
<dbReference type="GO" id="GO:0004075">
    <property type="term" value="F:biotin carboxylase activity"/>
    <property type="evidence" value="ECO:0007669"/>
    <property type="project" value="UniProtKB-EC"/>
</dbReference>
<evidence type="ECO:0000256" key="4">
    <source>
        <dbReference type="ARBA" id="ARBA00011750"/>
    </source>
</evidence>
<dbReference type="CDD" id="cd06850">
    <property type="entry name" value="biotinyl_domain"/>
    <property type="match status" value="1"/>
</dbReference>
<evidence type="ECO:0000313" key="17">
    <source>
        <dbReference type="EMBL" id="SHI23858.1"/>
    </source>
</evidence>
<dbReference type="SUPFAM" id="SSF51230">
    <property type="entry name" value="Single hybrid motif"/>
    <property type="match status" value="1"/>
</dbReference>
<dbReference type="PANTHER" id="PTHR18866">
    <property type="entry name" value="CARBOXYLASE:PYRUVATE/ACETYL-COA/PROPIONYL-COA CARBOXYLASE"/>
    <property type="match status" value="1"/>
</dbReference>
<keyword evidence="10" id="KW-0092">Biotin</keyword>
<evidence type="ECO:0000256" key="10">
    <source>
        <dbReference type="ARBA" id="ARBA00023267"/>
    </source>
</evidence>
<evidence type="ECO:0000256" key="9">
    <source>
        <dbReference type="ARBA" id="ARBA00022840"/>
    </source>
</evidence>
<dbReference type="InterPro" id="IPR011053">
    <property type="entry name" value="Single_hybrid_motif"/>
</dbReference>
<dbReference type="NCBIfam" id="TIGR02712">
    <property type="entry name" value="urea_carbox"/>
    <property type="match status" value="1"/>
</dbReference>
<feature type="domain" description="Lipoyl-binding" evidence="14">
    <location>
        <begin position="1129"/>
        <end position="1208"/>
    </location>
</feature>
<dbReference type="InterPro" id="IPR029000">
    <property type="entry name" value="Cyclophilin-like_dom_sf"/>
</dbReference>
<evidence type="ECO:0000256" key="11">
    <source>
        <dbReference type="ARBA" id="ARBA00033786"/>
    </source>
</evidence>
<dbReference type="EMBL" id="FQXZ01000030">
    <property type="protein sequence ID" value="SHI23858.1"/>
    <property type="molecule type" value="Genomic_DNA"/>
</dbReference>